<feature type="compositionally biased region" description="Basic and acidic residues" evidence="2">
    <location>
        <begin position="176"/>
        <end position="185"/>
    </location>
</feature>
<evidence type="ECO:0000313" key="4">
    <source>
        <dbReference type="EMBL" id="KAJ8036953.1"/>
    </source>
</evidence>
<dbReference type="InterPro" id="IPR010285">
    <property type="entry name" value="DNA_helicase_pif1-like_DEAD"/>
</dbReference>
<gene>
    <name evidence="4" type="ORF">HOLleu_17630</name>
</gene>
<keyword evidence="1" id="KW-0227">DNA damage</keyword>
<dbReference type="OrthoDB" id="6141723at2759"/>
<dbReference type="InterPro" id="IPR003593">
    <property type="entry name" value="AAA+_ATPase"/>
</dbReference>
<organism evidence="4 5">
    <name type="scientific">Holothuria leucospilota</name>
    <name type="common">Black long sea cucumber</name>
    <name type="synonym">Mertensiothuria leucospilota</name>
    <dbReference type="NCBI Taxonomy" id="206669"/>
    <lineage>
        <taxon>Eukaryota</taxon>
        <taxon>Metazoa</taxon>
        <taxon>Echinodermata</taxon>
        <taxon>Eleutherozoa</taxon>
        <taxon>Echinozoa</taxon>
        <taxon>Holothuroidea</taxon>
        <taxon>Aspidochirotacea</taxon>
        <taxon>Aspidochirotida</taxon>
        <taxon>Holothuriidae</taxon>
        <taxon>Holothuria</taxon>
    </lineage>
</organism>
<evidence type="ECO:0000313" key="5">
    <source>
        <dbReference type="Proteomes" id="UP001152320"/>
    </source>
</evidence>
<dbReference type="SUPFAM" id="SSF52540">
    <property type="entry name" value="P-loop containing nucleoside triphosphate hydrolases"/>
    <property type="match status" value="2"/>
</dbReference>
<dbReference type="Pfam" id="PF05970">
    <property type="entry name" value="PIF1"/>
    <property type="match status" value="1"/>
</dbReference>
<dbReference type="InterPro" id="IPR025476">
    <property type="entry name" value="Helitron_helicase-like"/>
</dbReference>
<dbReference type="Pfam" id="PF14214">
    <property type="entry name" value="Helitron_like_N"/>
    <property type="match status" value="1"/>
</dbReference>
<dbReference type="EMBL" id="JAIZAY010000008">
    <property type="protein sequence ID" value="KAJ8036953.1"/>
    <property type="molecule type" value="Genomic_DNA"/>
</dbReference>
<keyword evidence="1" id="KW-0233">DNA recombination</keyword>
<keyword evidence="1" id="KW-0547">Nucleotide-binding</keyword>
<feature type="compositionally biased region" description="Acidic residues" evidence="2">
    <location>
        <begin position="186"/>
        <end position="198"/>
    </location>
</feature>
<dbReference type="InterPro" id="IPR046700">
    <property type="entry name" value="DUF6570"/>
</dbReference>
<dbReference type="GO" id="GO:0000723">
    <property type="term" value="P:telomere maintenance"/>
    <property type="evidence" value="ECO:0007669"/>
    <property type="project" value="InterPro"/>
</dbReference>
<dbReference type="Proteomes" id="UP001152320">
    <property type="component" value="Chromosome 8"/>
</dbReference>
<dbReference type="GO" id="GO:0006310">
    <property type="term" value="P:DNA recombination"/>
    <property type="evidence" value="ECO:0007669"/>
    <property type="project" value="UniProtKB-KW"/>
</dbReference>
<protein>
    <recommendedName>
        <fullName evidence="1">ATP-dependent DNA helicase</fullName>
        <ecNumber evidence="1">5.6.2.3</ecNumber>
    </recommendedName>
</protein>
<comment type="caution">
    <text evidence="4">The sequence shown here is derived from an EMBL/GenBank/DDBJ whole genome shotgun (WGS) entry which is preliminary data.</text>
</comment>
<keyword evidence="1" id="KW-0067">ATP-binding</keyword>
<reference evidence="4" key="1">
    <citation type="submission" date="2021-10" db="EMBL/GenBank/DDBJ databases">
        <title>Tropical sea cucumber genome reveals ecological adaptation and Cuvierian tubules defense mechanism.</title>
        <authorList>
            <person name="Chen T."/>
        </authorList>
    </citation>
    <scope>NUCLEOTIDE SEQUENCE</scope>
    <source>
        <strain evidence="4">Nanhai2018</strain>
        <tissue evidence="4">Muscle</tissue>
    </source>
</reference>
<dbReference type="CDD" id="cd04491">
    <property type="entry name" value="SoSSB_OBF"/>
    <property type="match status" value="1"/>
</dbReference>
<accession>A0A9Q1C2B4</accession>
<keyword evidence="1" id="KW-0234">DNA repair</keyword>
<dbReference type="SUPFAM" id="SSF50249">
    <property type="entry name" value="Nucleic acid-binding proteins"/>
    <property type="match status" value="1"/>
</dbReference>
<proteinExistence type="inferred from homology"/>
<evidence type="ECO:0000256" key="1">
    <source>
        <dbReference type="RuleBase" id="RU363044"/>
    </source>
</evidence>
<dbReference type="GO" id="GO:0043139">
    <property type="term" value="F:5'-3' DNA helicase activity"/>
    <property type="evidence" value="ECO:0007669"/>
    <property type="project" value="UniProtKB-EC"/>
</dbReference>
<dbReference type="Gene3D" id="2.40.50.140">
    <property type="entry name" value="Nucleic acid-binding proteins"/>
    <property type="match status" value="2"/>
</dbReference>
<dbReference type="PANTHER" id="PTHR47642">
    <property type="entry name" value="ATP-DEPENDENT DNA HELICASE"/>
    <property type="match status" value="1"/>
</dbReference>
<dbReference type="Pfam" id="PF20209">
    <property type="entry name" value="DUF6570"/>
    <property type="match status" value="1"/>
</dbReference>
<evidence type="ECO:0000259" key="3">
    <source>
        <dbReference type="SMART" id="SM00382"/>
    </source>
</evidence>
<dbReference type="InterPro" id="IPR012340">
    <property type="entry name" value="NA-bd_OB-fold"/>
</dbReference>
<name>A0A9Q1C2B4_HOLLE</name>
<keyword evidence="5" id="KW-1185">Reference proteome</keyword>
<dbReference type="GO" id="GO:0006281">
    <property type="term" value="P:DNA repair"/>
    <property type="evidence" value="ECO:0007669"/>
    <property type="project" value="UniProtKB-KW"/>
</dbReference>
<comment type="catalytic activity">
    <reaction evidence="1">
        <text>ATP + H2O = ADP + phosphate + H(+)</text>
        <dbReference type="Rhea" id="RHEA:13065"/>
        <dbReference type="ChEBI" id="CHEBI:15377"/>
        <dbReference type="ChEBI" id="CHEBI:15378"/>
        <dbReference type="ChEBI" id="CHEBI:30616"/>
        <dbReference type="ChEBI" id="CHEBI:43474"/>
        <dbReference type="ChEBI" id="CHEBI:456216"/>
        <dbReference type="EC" id="5.6.2.3"/>
    </reaction>
</comment>
<dbReference type="InterPro" id="IPR027417">
    <property type="entry name" value="P-loop_NTPase"/>
</dbReference>
<dbReference type="SMART" id="SM00382">
    <property type="entry name" value="AAA"/>
    <property type="match status" value="1"/>
</dbReference>
<dbReference type="GO" id="GO:0016787">
    <property type="term" value="F:hydrolase activity"/>
    <property type="evidence" value="ECO:0007669"/>
    <property type="project" value="UniProtKB-KW"/>
</dbReference>
<sequence>MHIGNRQVKPVAYYCSLRGMVLSNNNSYICSTCHKCLQDGKSPATLSHGLLKLFQVPPELCELNSLEETLIALRIPFMKIQELPRGGQLRISGNVVNVPSNITATVSTLPRTLHEQEVITLQLKRKMDYDHGFHLDNIRPLRVQKAAKWLVENSPLYKQENIGFDENFHIIPKASLQDHRSKNEESYEQSSDDWNETDDNSHLQTGNLDTLLDPPIDLSPGQIHNIAPAEGSIPLGIFQDKNAEELSFPTLFCGKPRQEGSNNSHLYYSQICKRELRHRDRRFAMNTANIFFKLKKLQIQHIKQKVSFCLRRCKLKSPPTAGLLKIPGSLENMINLDEGFSILKSLRGSPPYWQKAQKDLFAMIRQLGLPTWFMSLSAAETRWPNLLRILSKTVKGVDVSLEDINNMTWFEKSYLIKSDPVTCARYFDFAFQTFLSSFLQSTFDPIGKLQDYFYRIEFQQRGSPHVHMLIWIENSPSTSHNTTEEIAQFIDTIVTCSNTSESPDLQNLITYQCHRHAKTCRKQGNICRFSYPMPPMRKTTILKPLSSLESTADIKSTYNTICKKLTEMKMGSDCTFDEFLQQLHMTEETYILAIRSSLTRDKLFLKRSPNSIRINSYNTLVLSAWQANMDLQFVLDPYACAMYIASYINKSQRGMSNILKRAAEEAKAGNEGIRKKVRHIGNKFLNSVEISAQEAVYYILQLPFHKSSRSVIFINTNPPEKQFMLLKPLSAIQKMRDNDTNVESDSLLKKYARRPKMLEGLCLAELISFYNLTFESQYTPDEQENNTDDEDNTVTYNNSDMNECFYVGNLKYQKRNKPKVIRFLNIKKEVDSENHFRELILLFYPWRKEQDLIANFSSFEEKYIYYKDEIFEKQKIFSLIPKNDLDAAISDYQSSTSTLSGHETHVKAYSAPNAEHTNEQDIAQRIQQSQKFSSLLPTKPSHARYDLGQDIGVSLNSDTSEFWVPHCIPDNQYYPLIQTLNLKQKSIFYHILHSFKMNKLPLHLFITGGAGVGKSQLLKAVHQSLLRILSHNLQESPDDIKVLLTAPTGKAAFLIKGTTIHSALQIPINQGYQYKPLSAEKLNTARTKYKSLKLMVIDEVSMVGNGILNFVNRRLQEVMNSQEPFGNISIIAFGDFFQLKPVRDGWIFKNLDHDYGPLATNLWVSYFKMFELDQIMRQKDDQSFAQILNRLREGKQTHHDISVLKTKQVTTCPVNPHDTYLFPTNKQVNEFNDNIFNSFKGTKYCIKATDVVIGDVSKSVAQQIMSAIPSNPTKTMGLLNQLDIAEHQKIEICLNINIKDGLVNGTSGEIKKIHTIENVVNIVWVHFDDLQVVESRLSLFDPDAEYALPHFTMFRFDSNSSTFNRRSSYGTVLYSKMATKSTSPPYTTPFRATVIAMGPPKEFINNNGEKKTMIILGLANSEKAVRASLYNSNVRTFIKEGSSISVKNYITKPDGSLIFNQTTSIFLSQSLDIPTKLKEEAYKIVHPPEAELMAISKAATSPVKTAVSLKGFITQDESPRTVNVAGRTTHVRGLTLEDPTATIKLSLWREQSEMPLKIGDYILATNLSITKYNNAATAGSTTRTVIQVLDPPSEVRELTIDGVTPDGDKLTLLIQNAENTLTIDTAILKQNLKIDSNDLLGEILKCLPLKIRAKVTGKSVVAIL</sequence>
<keyword evidence="1 4" id="KW-0347">Helicase</keyword>
<evidence type="ECO:0000256" key="2">
    <source>
        <dbReference type="SAM" id="MobiDB-lite"/>
    </source>
</evidence>
<comment type="similarity">
    <text evidence="1">Belongs to the helicase family.</text>
</comment>
<feature type="region of interest" description="Disordered" evidence="2">
    <location>
        <begin position="175"/>
        <end position="210"/>
    </location>
</feature>
<feature type="domain" description="AAA+ ATPase" evidence="3">
    <location>
        <begin position="1000"/>
        <end position="1143"/>
    </location>
</feature>
<keyword evidence="1" id="KW-0378">Hydrolase</keyword>
<dbReference type="Gene3D" id="3.40.50.300">
    <property type="entry name" value="P-loop containing nucleotide triphosphate hydrolases"/>
    <property type="match status" value="1"/>
</dbReference>
<dbReference type="GO" id="GO:0005524">
    <property type="term" value="F:ATP binding"/>
    <property type="evidence" value="ECO:0007669"/>
    <property type="project" value="UniProtKB-KW"/>
</dbReference>
<comment type="cofactor">
    <cofactor evidence="1">
        <name>Mg(2+)</name>
        <dbReference type="ChEBI" id="CHEBI:18420"/>
    </cofactor>
</comment>
<dbReference type="EC" id="5.6.2.3" evidence="1"/>
<dbReference type="InterPro" id="IPR051055">
    <property type="entry name" value="PIF1_helicase"/>
</dbReference>
<dbReference type="PANTHER" id="PTHR47642:SF5">
    <property type="entry name" value="ATP-DEPENDENT DNA HELICASE"/>
    <property type="match status" value="1"/>
</dbReference>